<feature type="compositionally biased region" description="Basic and acidic residues" evidence="1">
    <location>
        <begin position="173"/>
        <end position="206"/>
    </location>
</feature>
<sequence>MPNYVRRERDLLGPREYDLASGSRWPAITKLDDTALLRLISDLEAALATASTETETDGLSAAGLLKNALHRARGERRKRGLAATPPNPVKTPATIKAARSGATGTRRVPAGRKKTSKTRKADLRTSQRRAPKPATTKTPKAEPAPAKPALTHVVTEPAPKAVQKTAPKSVRPAPKDAKATKKMEKALKKAEKQARKAVRKMDEKAAKAARKAARKATKEVEKAMAQIARAASKRKSKSKK</sequence>
<dbReference type="RefSeq" id="WP_089343773.1">
    <property type="nucleotide sequence ID" value="NZ_CP067129.1"/>
</dbReference>
<evidence type="ECO:0000313" key="3">
    <source>
        <dbReference type="Proteomes" id="UP000198307"/>
    </source>
</evidence>
<organism evidence="2 3">
    <name type="scientific">Paracoccus seriniphilus</name>
    <dbReference type="NCBI Taxonomy" id="184748"/>
    <lineage>
        <taxon>Bacteria</taxon>
        <taxon>Pseudomonadati</taxon>
        <taxon>Pseudomonadota</taxon>
        <taxon>Alphaproteobacteria</taxon>
        <taxon>Rhodobacterales</taxon>
        <taxon>Paracoccaceae</taxon>
        <taxon>Paracoccus</taxon>
    </lineage>
</organism>
<name>A0A239PRV6_9RHOB</name>
<accession>A0A239PRV6</accession>
<dbReference type="Proteomes" id="UP000198307">
    <property type="component" value="Unassembled WGS sequence"/>
</dbReference>
<proteinExistence type="predicted"/>
<feature type="region of interest" description="Disordered" evidence="1">
    <location>
        <begin position="72"/>
        <end position="218"/>
    </location>
</feature>
<keyword evidence="3" id="KW-1185">Reference proteome</keyword>
<dbReference type="EMBL" id="FZQB01000004">
    <property type="protein sequence ID" value="SNT73005.1"/>
    <property type="molecule type" value="Genomic_DNA"/>
</dbReference>
<feature type="compositionally biased region" description="Low complexity" evidence="1">
    <location>
        <begin position="132"/>
        <end position="149"/>
    </location>
</feature>
<dbReference type="AlphaFoldDB" id="A0A239PRV6"/>
<gene>
    <name evidence="2" type="ORF">SAMN05444959_104176</name>
</gene>
<protein>
    <submittedName>
        <fullName evidence="2">Uncharacterized protein</fullName>
    </submittedName>
</protein>
<evidence type="ECO:0000313" key="2">
    <source>
        <dbReference type="EMBL" id="SNT73005.1"/>
    </source>
</evidence>
<evidence type="ECO:0000256" key="1">
    <source>
        <dbReference type="SAM" id="MobiDB-lite"/>
    </source>
</evidence>
<dbReference type="OrthoDB" id="7779047at2"/>
<reference evidence="2 3" key="1">
    <citation type="submission" date="2017-07" db="EMBL/GenBank/DDBJ databases">
        <authorList>
            <person name="Sun Z.S."/>
            <person name="Albrecht U."/>
            <person name="Echele G."/>
            <person name="Lee C.C."/>
        </authorList>
    </citation>
    <scope>NUCLEOTIDE SEQUENCE [LARGE SCALE GENOMIC DNA]</scope>
    <source>
        <strain evidence="2 3">DSM 14827</strain>
    </source>
</reference>
<feature type="compositionally biased region" description="Basic residues" evidence="1">
    <location>
        <begin position="109"/>
        <end position="118"/>
    </location>
</feature>